<dbReference type="SMART" id="SM00486">
    <property type="entry name" value="POLBc"/>
    <property type="match status" value="1"/>
</dbReference>
<evidence type="ECO:0000256" key="7">
    <source>
        <dbReference type="ARBA" id="ARBA00049244"/>
    </source>
</evidence>
<dbReference type="InterPro" id="IPR000999">
    <property type="entry name" value="RNase_III_dom"/>
</dbReference>
<evidence type="ECO:0000256" key="6">
    <source>
        <dbReference type="ARBA" id="ARBA00023125"/>
    </source>
</evidence>
<dbReference type="GO" id="GO:0003677">
    <property type="term" value="F:DNA binding"/>
    <property type="evidence" value="ECO:0007669"/>
    <property type="project" value="UniProtKB-KW"/>
</dbReference>
<dbReference type="SUPFAM" id="SSF69065">
    <property type="entry name" value="RNase III domain-like"/>
    <property type="match status" value="1"/>
</dbReference>
<keyword evidence="10" id="KW-0472">Membrane</keyword>
<dbReference type="InterPro" id="IPR036397">
    <property type="entry name" value="RNaseH_sf"/>
</dbReference>
<dbReference type="SUPFAM" id="SSF56672">
    <property type="entry name" value="DNA/RNA polymerases"/>
    <property type="match status" value="1"/>
</dbReference>
<dbReference type="Pfam" id="PF14622">
    <property type="entry name" value="Ribonucleas_3_3"/>
    <property type="match status" value="1"/>
</dbReference>
<evidence type="ECO:0000256" key="1">
    <source>
        <dbReference type="ARBA" id="ARBA00005755"/>
    </source>
</evidence>
<dbReference type="InterPro" id="IPR023211">
    <property type="entry name" value="DNA_pol_palm_dom_sf"/>
</dbReference>
<keyword evidence="3 8" id="KW-0548">Nucleotidyltransferase</keyword>
<dbReference type="GO" id="GO:0003887">
    <property type="term" value="F:DNA-directed DNA polymerase activity"/>
    <property type="evidence" value="ECO:0007669"/>
    <property type="project" value="UniProtKB-KW"/>
</dbReference>
<dbReference type="InterPro" id="IPR012337">
    <property type="entry name" value="RNaseH-like_sf"/>
</dbReference>
<gene>
    <name evidence="12" type="ORF">GcM1_250007</name>
</gene>
<feature type="coiled-coil region" evidence="9">
    <location>
        <begin position="1154"/>
        <end position="1188"/>
    </location>
</feature>
<keyword evidence="2 8" id="KW-0808">Transferase</keyword>
<dbReference type="GO" id="GO:0004525">
    <property type="term" value="F:ribonuclease III activity"/>
    <property type="evidence" value="ECO:0007669"/>
    <property type="project" value="InterPro"/>
</dbReference>
<dbReference type="PROSITE" id="PS00116">
    <property type="entry name" value="DNA_POLYMERASE_B"/>
    <property type="match status" value="1"/>
</dbReference>
<dbReference type="SMART" id="SM00535">
    <property type="entry name" value="RIBOc"/>
    <property type="match status" value="1"/>
</dbReference>
<protein>
    <recommendedName>
        <fullName evidence="8">DNA polymerase</fullName>
        <ecNumber evidence="8">2.7.7.7</ecNumber>
    </recommendedName>
</protein>
<evidence type="ECO:0000313" key="13">
    <source>
        <dbReference type="Proteomes" id="UP000285326"/>
    </source>
</evidence>
<evidence type="ECO:0000256" key="5">
    <source>
        <dbReference type="ARBA" id="ARBA00022932"/>
    </source>
</evidence>
<dbReference type="Gene3D" id="3.30.420.10">
    <property type="entry name" value="Ribonuclease H-like superfamily/Ribonuclease H"/>
    <property type="match status" value="1"/>
</dbReference>
<dbReference type="InterPro" id="IPR006172">
    <property type="entry name" value="DNA-dir_DNA_pol_B"/>
</dbReference>
<dbReference type="GO" id="GO:0000166">
    <property type="term" value="F:nucleotide binding"/>
    <property type="evidence" value="ECO:0007669"/>
    <property type="project" value="InterPro"/>
</dbReference>
<dbReference type="GO" id="GO:0006396">
    <property type="term" value="P:RNA processing"/>
    <property type="evidence" value="ECO:0007669"/>
    <property type="project" value="InterPro"/>
</dbReference>
<dbReference type="CDD" id="cd00593">
    <property type="entry name" value="RIBOc"/>
    <property type="match status" value="1"/>
</dbReference>
<dbReference type="SUPFAM" id="SSF53098">
    <property type="entry name" value="Ribonuclease H-like"/>
    <property type="match status" value="1"/>
</dbReference>
<reference evidence="12 13" key="1">
    <citation type="journal article" date="2018" name="BMC Genomics">
        <title>Comparative genome analyses reveal sequence features reflecting distinct modes of host-adaptation between dicot and monocot powdery mildew.</title>
        <authorList>
            <person name="Wu Y."/>
            <person name="Ma X."/>
            <person name="Pan Z."/>
            <person name="Kale S.D."/>
            <person name="Song Y."/>
            <person name="King H."/>
            <person name="Zhang Q."/>
            <person name="Presley C."/>
            <person name="Deng X."/>
            <person name="Wei C.I."/>
            <person name="Xiao S."/>
        </authorList>
    </citation>
    <scope>NUCLEOTIDE SEQUENCE [LARGE SCALE GENOMIC DNA]</scope>
    <source>
        <strain evidence="12">UMSG1</strain>
    </source>
</reference>
<dbReference type="InterPro" id="IPR043502">
    <property type="entry name" value="DNA/RNA_pol_sf"/>
</dbReference>
<evidence type="ECO:0000313" key="12">
    <source>
        <dbReference type="EMBL" id="RKF71571.1"/>
    </source>
</evidence>
<name>A0A420IAL7_9PEZI</name>
<dbReference type="InterPro" id="IPR004868">
    <property type="entry name" value="DNA-dir_DNA_pol_B_mt/vir"/>
</dbReference>
<keyword evidence="10" id="KW-0812">Transmembrane</keyword>
<dbReference type="AlphaFoldDB" id="A0A420IAL7"/>
<feature type="transmembrane region" description="Helical" evidence="10">
    <location>
        <begin position="1185"/>
        <end position="1202"/>
    </location>
</feature>
<dbReference type="InterPro" id="IPR036389">
    <property type="entry name" value="RNase_III_sf"/>
</dbReference>
<organism evidence="12 13">
    <name type="scientific">Golovinomyces cichoracearum</name>
    <dbReference type="NCBI Taxonomy" id="62708"/>
    <lineage>
        <taxon>Eukaryota</taxon>
        <taxon>Fungi</taxon>
        <taxon>Dikarya</taxon>
        <taxon>Ascomycota</taxon>
        <taxon>Pezizomycotina</taxon>
        <taxon>Leotiomycetes</taxon>
        <taxon>Erysiphales</taxon>
        <taxon>Erysiphaceae</taxon>
        <taxon>Golovinomyces</taxon>
    </lineage>
</organism>
<proteinExistence type="inferred from homology"/>
<keyword evidence="10" id="KW-1133">Transmembrane helix</keyword>
<evidence type="ECO:0000259" key="11">
    <source>
        <dbReference type="PROSITE" id="PS50142"/>
    </source>
</evidence>
<dbReference type="PANTHER" id="PTHR33568">
    <property type="entry name" value="DNA POLYMERASE"/>
    <property type="match status" value="1"/>
</dbReference>
<evidence type="ECO:0000256" key="3">
    <source>
        <dbReference type="ARBA" id="ARBA00022695"/>
    </source>
</evidence>
<dbReference type="InterPro" id="IPR017964">
    <property type="entry name" value="DNA-dir_DNA_pol_B_CS"/>
</dbReference>
<evidence type="ECO:0000256" key="4">
    <source>
        <dbReference type="ARBA" id="ARBA00022705"/>
    </source>
</evidence>
<keyword evidence="4 8" id="KW-0235">DNA replication</keyword>
<dbReference type="Gene3D" id="1.10.287.690">
    <property type="entry name" value="Helix hairpin bin"/>
    <property type="match status" value="1"/>
</dbReference>
<dbReference type="Gene3D" id="1.10.1520.10">
    <property type="entry name" value="Ribonuclease III domain"/>
    <property type="match status" value="1"/>
</dbReference>
<accession>A0A420IAL7</accession>
<dbReference type="GO" id="GO:0006260">
    <property type="term" value="P:DNA replication"/>
    <property type="evidence" value="ECO:0007669"/>
    <property type="project" value="UniProtKB-KW"/>
</dbReference>
<evidence type="ECO:0000256" key="10">
    <source>
        <dbReference type="SAM" id="Phobius"/>
    </source>
</evidence>
<evidence type="ECO:0000256" key="2">
    <source>
        <dbReference type="ARBA" id="ARBA00022679"/>
    </source>
</evidence>
<keyword evidence="9" id="KW-0175">Coiled coil</keyword>
<dbReference type="Proteomes" id="UP000285326">
    <property type="component" value="Unassembled WGS sequence"/>
</dbReference>
<keyword evidence="6 8" id="KW-0238">DNA-binding</keyword>
<dbReference type="EMBL" id="MCBS01025078">
    <property type="protein sequence ID" value="RKF71571.1"/>
    <property type="molecule type" value="Genomic_DNA"/>
</dbReference>
<comment type="catalytic activity">
    <reaction evidence="7 8">
        <text>DNA(n) + a 2'-deoxyribonucleoside 5'-triphosphate = DNA(n+1) + diphosphate</text>
        <dbReference type="Rhea" id="RHEA:22508"/>
        <dbReference type="Rhea" id="RHEA-COMP:17339"/>
        <dbReference type="Rhea" id="RHEA-COMP:17340"/>
        <dbReference type="ChEBI" id="CHEBI:33019"/>
        <dbReference type="ChEBI" id="CHEBI:61560"/>
        <dbReference type="ChEBI" id="CHEBI:173112"/>
        <dbReference type="EC" id="2.7.7.7"/>
    </reaction>
</comment>
<dbReference type="PANTHER" id="PTHR33568:SF3">
    <property type="entry name" value="DNA-DIRECTED DNA POLYMERASE"/>
    <property type="match status" value="1"/>
</dbReference>
<evidence type="ECO:0000256" key="8">
    <source>
        <dbReference type="RuleBase" id="RU000442"/>
    </source>
</evidence>
<comment type="similarity">
    <text evidence="1 8">Belongs to the DNA polymerase type-B family.</text>
</comment>
<dbReference type="Gene3D" id="3.90.1600.10">
    <property type="entry name" value="Palm domain of DNA polymerase"/>
    <property type="match status" value="2"/>
</dbReference>
<evidence type="ECO:0000256" key="9">
    <source>
        <dbReference type="SAM" id="Coils"/>
    </source>
</evidence>
<sequence>MSKYNADTVTLIQVMYVINNSLLKLRLKNINKVDLDKNIINVTKTKRNFSENFIPLSTNEIFYGKPMSFDRDNCTSNFIINDIDFFDLIKKEYELNKDLSDIYDKTIFYHYVIKDKQYVIVVRDIDVNKSRKDVYNMHGFKILNNVIDEKISNDSFIRQIDNSKLFFDKGIVKKKIFPVKLPILKSKPSKYKGMANTNIGSFDIETYKDYDGKSKVYALGFTTLDKLKDNIVKIFYLGIDAFTPNELIIKCIDDMLSSKNRDHIYYTHNLGGFDIVFVLHALRTVNSEKGFNYYIIDTKLRDSKVLKCVVRVKTSSGYSKITFIDSYNLLTDNLDNLSKSFGSKVTKGILPYTFIRADTLNYVGNTPAIEHYKLKNKIISLSCYKELYKKDWCLKTETIKYLKRDLLSLLEIMDHFNRYMFIEYNLQITECLTISRLALNIFFKRYLGQNLLPVIKNVSVFSFIKQAYYGGVVEVYRPYGVNLFYYDVNSLYPFASKNPMAGHICEYIESNEPIELSELFGFYFCKIKTQDNYLGLLPVHKNGLIMPNGTWFGYYFSEELKFAKEKGGYEIEVYKGYTFNKVYNVFDKYVDDLYEKKANSIGSSKLINKFILNSLLGRFGLSILKLNTEMLSTDQYAEILATKPVNSAIAISDKDWLVSYNRETSKKITSEHGLDYIKILNQKSYVDIENNHSFDDVAISISAAVTAYARIYMSKIKLEILEKGGEIYYSDTDSIVTNTELSSNLVGKELGKFKVEYLIKKAYFISSKTYCLVLKDEFVTDENKGVIIKSKGVFDNSLKLNDFLKMYLNHEDVKALKSDTINYSEGYVNIGTKEVTLKYDAYTFRTRIFNQKGRRINTKPIQIRLYSSISKSNKDNFNLETIPKTRLKKIKTIIDSVKDTELFKKTFIHKSCNNSGYSYETLEFFGDSILSYYVSKFLFKEYKNYDEGDMSILRSLIVGTQNLAKLSLEIGLNNYLVVNEKLPKETRDKIINNDKTLCDIFEAIIATIYLEKGEDILVKFLILTVFNNSITKDKIEKFYAEFLNSRVTPSSPSTPDLEKNELFQDSRDIVIPLSEKSMNQITFKFEKTKPNENQIASLLDKKNQSILKELVELSTKYDNIISHLNLQNKNDININIINLKSYIENELKLLDFNKKNLFKEIEKINYNIEKLNNLNSELENRLNRIEYILYILIVIPFILLILF</sequence>
<dbReference type="EC" id="2.7.7.7" evidence="8"/>
<keyword evidence="5 8" id="KW-0239">DNA-directed DNA polymerase</keyword>
<comment type="caution">
    <text evidence="12">The sequence shown here is derived from an EMBL/GenBank/DDBJ whole genome shotgun (WGS) entry which is preliminary data.</text>
</comment>
<feature type="domain" description="RNase III" evidence="11">
    <location>
        <begin position="883"/>
        <end position="1013"/>
    </location>
</feature>
<dbReference type="PROSITE" id="PS50142">
    <property type="entry name" value="RNASE_3_2"/>
    <property type="match status" value="1"/>
</dbReference>
<dbReference type="Pfam" id="PF03175">
    <property type="entry name" value="DNA_pol_B_2"/>
    <property type="match status" value="1"/>
</dbReference>